<feature type="region of interest" description="Disordered" evidence="1">
    <location>
        <begin position="1"/>
        <end position="28"/>
    </location>
</feature>
<organism evidence="2 3">
    <name type="scientific">Mollisia scopiformis</name>
    <name type="common">Conifer needle endophyte fungus</name>
    <name type="synonym">Phialocephala scopiformis</name>
    <dbReference type="NCBI Taxonomy" id="149040"/>
    <lineage>
        <taxon>Eukaryota</taxon>
        <taxon>Fungi</taxon>
        <taxon>Dikarya</taxon>
        <taxon>Ascomycota</taxon>
        <taxon>Pezizomycotina</taxon>
        <taxon>Leotiomycetes</taxon>
        <taxon>Helotiales</taxon>
        <taxon>Mollisiaceae</taxon>
        <taxon>Mollisia</taxon>
    </lineage>
</organism>
<dbReference type="KEGG" id="psco:LY89DRAFT_330529"/>
<keyword evidence="3" id="KW-1185">Reference proteome</keyword>
<proteinExistence type="predicted"/>
<protein>
    <submittedName>
        <fullName evidence="2">Uncharacterized protein</fullName>
    </submittedName>
</protein>
<accession>A0A132B9U9</accession>
<dbReference type="GeneID" id="28816512"/>
<name>A0A132B9U9_MOLSC</name>
<dbReference type="InParanoid" id="A0A132B9U9"/>
<dbReference type="RefSeq" id="XP_018062802.1">
    <property type="nucleotide sequence ID" value="XM_018206786.1"/>
</dbReference>
<dbReference type="EMBL" id="KQ947435">
    <property type="protein sequence ID" value="KUJ08447.1"/>
    <property type="molecule type" value="Genomic_DNA"/>
</dbReference>
<dbReference type="AlphaFoldDB" id="A0A132B9U9"/>
<reference evidence="2 3" key="1">
    <citation type="submission" date="2015-10" db="EMBL/GenBank/DDBJ databases">
        <title>Full genome of DAOMC 229536 Phialocephala scopiformis, a fungal endophyte of spruce producing the potent anti-insectan compound rugulosin.</title>
        <authorList>
            <consortium name="DOE Joint Genome Institute"/>
            <person name="Walker A.K."/>
            <person name="Frasz S.L."/>
            <person name="Seifert K.A."/>
            <person name="Miller J.D."/>
            <person name="Mondo S.J."/>
            <person name="Labutti K."/>
            <person name="Lipzen A."/>
            <person name="Dockter R."/>
            <person name="Kennedy M."/>
            <person name="Grigoriev I.V."/>
            <person name="Spatafora J.W."/>
        </authorList>
    </citation>
    <scope>NUCLEOTIDE SEQUENCE [LARGE SCALE GENOMIC DNA]</scope>
    <source>
        <strain evidence="2 3">CBS 120377</strain>
    </source>
</reference>
<evidence type="ECO:0000313" key="2">
    <source>
        <dbReference type="EMBL" id="KUJ08447.1"/>
    </source>
</evidence>
<evidence type="ECO:0000256" key="1">
    <source>
        <dbReference type="SAM" id="MobiDB-lite"/>
    </source>
</evidence>
<dbReference type="Proteomes" id="UP000070700">
    <property type="component" value="Unassembled WGS sequence"/>
</dbReference>
<evidence type="ECO:0000313" key="3">
    <source>
        <dbReference type="Proteomes" id="UP000070700"/>
    </source>
</evidence>
<gene>
    <name evidence="2" type="ORF">LY89DRAFT_330529</name>
</gene>
<feature type="compositionally biased region" description="Polar residues" evidence="1">
    <location>
        <begin position="1"/>
        <end position="16"/>
    </location>
</feature>
<sequence>MAKNRQSCGLTDSRNGPSRGFRADRSNMGQLSLSHLTVPFLRTDRPTLSGEKLLGTPASAMDVPTLSADRLTLLTNESTPLADRLTDSSSGQTDSLTGHVDSLQRIDQLTRRTDSTMAVLAQILDVRLLYFILRCATKLTEGLLEV</sequence>